<feature type="transmembrane region" description="Helical" evidence="2">
    <location>
        <begin position="177"/>
        <end position="200"/>
    </location>
</feature>
<dbReference type="EMBL" id="GL377305">
    <property type="protein sequence ID" value="EFI98426.1"/>
    <property type="molecule type" value="Genomic_DNA"/>
</dbReference>
<evidence type="ECO:0000256" key="1">
    <source>
        <dbReference type="SAM" id="MobiDB-lite"/>
    </source>
</evidence>
<feature type="non-terminal residue" evidence="3">
    <location>
        <position position="449"/>
    </location>
</feature>
<accession>D8Q0Z5</accession>
<dbReference type="VEuPathDB" id="FungiDB:SCHCODRAFT_02494230"/>
<keyword evidence="2" id="KW-0812">Transmembrane</keyword>
<gene>
    <name evidence="3" type="ORF">SCHCODRAFT_108083</name>
</gene>
<evidence type="ECO:0000313" key="4">
    <source>
        <dbReference type="Proteomes" id="UP000007431"/>
    </source>
</evidence>
<reference evidence="3 4" key="1">
    <citation type="journal article" date="2010" name="Nat. Biotechnol.">
        <title>Genome sequence of the model mushroom Schizophyllum commune.</title>
        <authorList>
            <person name="Ohm R.A."/>
            <person name="de Jong J.F."/>
            <person name="Lugones L.G."/>
            <person name="Aerts A."/>
            <person name="Kothe E."/>
            <person name="Stajich J.E."/>
            <person name="de Vries R.P."/>
            <person name="Record E."/>
            <person name="Levasseur A."/>
            <person name="Baker S.E."/>
            <person name="Bartholomew K.A."/>
            <person name="Coutinho P.M."/>
            <person name="Erdmann S."/>
            <person name="Fowler T.J."/>
            <person name="Gathman A.C."/>
            <person name="Lombard V."/>
            <person name="Henrissat B."/>
            <person name="Knabe N."/>
            <person name="Kuees U."/>
            <person name="Lilly W.W."/>
            <person name="Lindquist E."/>
            <person name="Lucas S."/>
            <person name="Magnuson J.K."/>
            <person name="Piumi F."/>
            <person name="Raudaskoski M."/>
            <person name="Salamov A."/>
            <person name="Schmutz J."/>
            <person name="Schwarze F.W.M.R."/>
            <person name="vanKuyk P.A."/>
            <person name="Horton J.S."/>
            <person name="Grigoriev I.V."/>
            <person name="Woesten H.A.B."/>
        </authorList>
    </citation>
    <scope>NUCLEOTIDE SEQUENCE [LARGE SCALE GENOMIC DNA]</scope>
    <source>
        <strain evidence="4">H4-8 / FGSC 9210</strain>
    </source>
</reference>
<sequence length="449" mass="49170">MVFPFTFKLSVPGITNPFSGNNAEDGGADLPPGHQPNPAAGRTEKIQITRRRPSPAPSDHLSAPTSRKRGWDPAFASPSASATTLASPSGYLDTPAKYRDQLASMTEQDMREIEELTAAAVGMCITTLLPVYENLSSSRTQRQARSMRAARATRYRHPPIFIVLKHLPPPPKRRRGLAGSIVSTALSAALIGTAVGLTVYRMWRDRGKDSPEQQIAPPPYHEGEWEPASQERQSNERPKGVYVTPPTPRSRKPRAIPASTRRHAHPRRAHVRHAITPPPRAVPMPVASSSVAAFPEPQPEFDFSSNHHEEQPEDPDDQMDWIGEKLSALIAEGQKALGREVVVMSEAQEDEVDDGSGQWEDEEPVAPRASSSRRGSIRGRLPPPSYAASSYQSRPTSRSSSRGHGLPSAPSMPGMEFGVREETTFESPELRASMEAARARYMRNRAGVA</sequence>
<feature type="region of interest" description="Disordered" evidence="1">
    <location>
        <begin position="347"/>
        <end position="431"/>
    </location>
</feature>
<dbReference type="GeneID" id="9595769"/>
<name>D8Q0Z5_SCHCM</name>
<dbReference type="Proteomes" id="UP000007431">
    <property type="component" value="Unassembled WGS sequence"/>
</dbReference>
<protein>
    <submittedName>
        <fullName evidence="3">Uncharacterized protein</fullName>
    </submittedName>
</protein>
<dbReference type="OrthoDB" id="2507743at2759"/>
<dbReference type="RefSeq" id="XP_003033329.1">
    <property type="nucleotide sequence ID" value="XM_003033283.1"/>
</dbReference>
<feature type="compositionally biased region" description="Acidic residues" evidence="1">
    <location>
        <begin position="347"/>
        <end position="364"/>
    </location>
</feature>
<keyword evidence="4" id="KW-1185">Reference proteome</keyword>
<organism evidence="4">
    <name type="scientific">Schizophyllum commune (strain H4-8 / FGSC 9210)</name>
    <name type="common">Split gill fungus</name>
    <dbReference type="NCBI Taxonomy" id="578458"/>
    <lineage>
        <taxon>Eukaryota</taxon>
        <taxon>Fungi</taxon>
        <taxon>Dikarya</taxon>
        <taxon>Basidiomycota</taxon>
        <taxon>Agaricomycotina</taxon>
        <taxon>Agaricomycetes</taxon>
        <taxon>Agaricomycetidae</taxon>
        <taxon>Agaricales</taxon>
        <taxon>Schizophyllaceae</taxon>
        <taxon>Schizophyllum</taxon>
    </lineage>
</organism>
<dbReference type="eggNOG" id="ENOG502SKXX">
    <property type="taxonomic scope" value="Eukaryota"/>
</dbReference>
<dbReference type="InParanoid" id="D8Q0Z5"/>
<feature type="region of interest" description="Disordered" evidence="1">
    <location>
        <begin position="14"/>
        <end position="93"/>
    </location>
</feature>
<keyword evidence="2" id="KW-0472">Membrane</keyword>
<proteinExistence type="predicted"/>
<dbReference type="KEGG" id="scm:SCHCO_02494230"/>
<evidence type="ECO:0000256" key="2">
    <source>
        <dbReference type="SAM" id="Phobius"/>
    </source>
</evidence>
<evidence type="ECO:0000313" key="3">
    <source>
        <dbReference type="EMBL" id="EFI98426.1"/>
    </source>
</evidence>
<keyword evidence="2" id="KW-1133">Transmembrane helix</keyword>
<feature type="compositionally biased region" description="Basic residues" evidence="1">
    <location>
        <begin position="249"/>
        <end position="273"/>
    </location>
</feature>
<dbReference type="HOGENOM" id="CLU_032329_1_0_1"/>
<dbReference type="AlphaFoldDB" id="D8Q0Z5"/>
<feature type="region of interest" description="Disordered" evidence="1">
    <location>
        <begin position="208"/>
        <end position="319"/>
    </location>
</feature>
<dbReference type="OMA" id="QMDWIGD"/>
<feature type="compositionally biased region" description="Low complexity" evidence="1">
    <location>
        <begin position="73"/>
        <end position="89"/>
    </location>
</feature>
<feature type="compositionally biased region" description="Low complexity" evidence="1">
    <location>
        <begin position="366"/>
        <end position="402"/>
    </location>
</feature>